<accession>A0A220MGG8</accession>
<evidence type="ECO:0000259" key="5">
    <source>
        <dbReference type="PROSITE" id="PS50983"/>
    </source>
</evidence>
<organism evidence="6 7">
    <name type="scientific">Brevibacillus formosus</name>
    <dbReference type="NCBI Taxonomy" id="54913"/>
    <lineage>
        <taxon>Bacteria</taxon>
        <taxon>Bacillati</taxon>
        <taxon>Bacillota</taxon>
        <taxon>Bacilli</taxon>
        <taxon>Bacillales</taxon>
        <taxon>Paenibacillaceae</taxon>
        <taxon>Brevibacillus</taxon>
    </lineage>
</organism>
<evidence type="ECO:0000256" key="1">
    <source>
        <dbReference type="ARBA" id="ARBA00004196"/>
    </source>
</evidence>
<protein>
    <submittedName>
        <fullName evidence="6">Ferrichrome ABC transporter substrate-binding protein</fullName>
    </submittedName>
</protein>
<dbReference type="Pfam" id="PF01497">
    <property type="entry name" value="Peripla_BP_2"/>
    <property type="match status" value="1"/>
</dbReference>
<dbReference type="PROSITE" id="PS50983">
    <property type="entry name" value="FE_B12_PBP"/>
    <property type="match status" value="1"/>
</dbReference>
<dbReference type="EMBL" id="CP018145">
    <property type="protein sequence ID" value="ASJ54176.1"/>
    <property type="molecule type" value="Genomic_DNA"/>
</dbReference>
<dbReference type="PROSITE" id="PS51257">
    <property type="entry name" value="PROKAR_LIPOPROTEIN"/>
    <property type="match status" value="1"/>
</dbReference>
<evidence type="ECO:0000313" key="6">
    <source>
        <dbReference type="EMBL" id="ASJ54176.1"/>
    </source>
</evidence>
<evidence type="ECO:0000256" key="2">
    <source>
        <dbReference type="ARBA" id="ARBA00008814"/>
    </source>
</evidence>
<dbReference type="InterPro" id="IPR051313">
    <property type="entry name" value="Bact_iron-sidero_bind"/>
</dbReference>
<comment type="similarity">
    <text evidence="2">Belongs to the bacterial solute-binding protein 8 family.</text>
</comment>
<feature type="domain" description="Fe/B12 periplasmic-binding" evidence="5">
    <location>
        <begin position="55"/>
        <end position="315"/>
    </location>
</feature>
<keyword evidence="3" id="KW-0813">Transport</keyword>
<dbReference type="PANTHER" id="PTHR30532">
    <property type="entry name" value="IRON III DICITRATE-BINDING PERIPLASMIC PROTEIN"/>
    <property type="match status" value="1"/>
</dbReference>
<dbReference type="Proteomes" id="UP000197781">
    <property type="component" value="Chromosome"/>
</dbReference>
<proteinExistence type="inferred from homology"/>
<dbReference type="RefSeq" id="WP_088907959.1">
    <property type="nucleotide sequence ID" value="NZ_CP018145.1"/>
</dbReference>
<dbReference type="GO" id="GO:0030288">
    <property type="term" value="C:outer membrane-bounded periplasmic space"/>
    <property type="evidence" value="ECO:0007669"/>
    <property type="project" value="TreeGrafter"/>
</dbReference>
<dbReference type="KEGG" id="bfm:BP422_11845"/>
<evidence type="ECO:0000256" key="4">
    <source>
        <dbReference type="ARBA" id="ARBA00022729"/>
    </source>
</evidence>
<dbReference type="Gene3D" id="3.40.50.1980">
    <property type="entry name" value="Nitrogenase molybdenum iron protein domain"/>
    <property type="match status" value="2"/>
</dbReference>
<keyword evidence="4" id="KW-0732">Signal</keyword>
<dbReference type="PANTHER" id="PTHR30532:SF21">
    <property type="entry name" value="SIDEROPHORE-BINDING LIPOPROTEIN YFIY-RELATED"/>
    <property type="match status" value="1"/>
</dbReference>
<gene>
    <name evidence="6" type="ORF">BP422_11845</name>
</gene>
<reference evidence="6 7" key="1">
    <citation type="submission" date="2016-11" db="EMBL/GenBank/DDBJ databases">
        <authorList>
            <person name="Jaros S."/>
            <person name="Januszkiewicz K."/>
            <person name="Wedrychowicz H."/>
        </authorList>
    </citation>
    <scope>NUCLEOTIDE SEQUENCE [LARGE SCALE GENOMIC DNA]</scope>
    <source>
        <strain evidence="6 7">NF2</strain>
    </source>
</reference>
<sequence length="315" mass="35145">MKKGTRIVLACLVAVVTAVSVGCGNSQTASEAPKKPETRVVKHLMGEVTIPAEPKRIADVSGAAEELLILGHKPVATANTYKTKIMSHVADKLTDVKPVGWMWDDSINLEAVVETKPDLIIMNNRQQKMYEQLSKIAPTVVLETDMDKWRDKFKEIGSLFGQEEDVNKWLAGYDEKTKGMREQLKQAYGDETFMFLAVTPKLFRVYGNYGYADVLFSDLGLRPAAGTPVDKTMEMIELEGLTNFQPDHMFLVNFGGKADDVYAELKKSPVWKSNKAVQQGNLYEVTNETFNIKAFGPIGKEMLLEEIGSMLLKKQ</sequence>
<evidence type="ECO:0000256" key="3">
    <source>
        <dbReference type="ARBA" id="ARBA00022448"/>
    </source>
</evidence>
<dbReference type="SUPFAM" id="SSF53807">
    <property type="entry name" value="Helical backbone' metal receptor"/>
    <property type="match status" value="1"/>
</dbReference>
<dbReference type="InterPro" id="IPR002491">
    <property type="entry name" value="ABC_transptr_periplasmic_BD"/>
</dbReference>
<dbReference type="GO" id="GO:1901678">
    <property type="term" value="P:iron coordination entity transport"/>
    <property type="evidence" value="ECO:0007669"/>
    <property type="project" value="UniProtKB-ARBA"/>
</dbReference>
<comment type="subcellular location">
    <subcellularLocation>
        <location evidence="1">Cell envelope</location>
    </subcellularLocation>
</comment>
<evidence type="ECO:0000313" key="7">
    <source>
        <dbReference type="Proteomes" id="UP000197781"/>
    </source>
</evidence>
<dbReference type="AlphaFoldDB" id="A0A220MGG8"/>
<name>A0A220MGG8_9BACL</name>